<sequence>MRNKDELHDISRTWPTVIGFSLLEVAAVYPFVLLLSLYVLHTQPLILLVLLWIYHICGTLIGIRQVRGDRTRIAAVSLIILAIILPAVLFGFQILSIFFVVLLLAVAARGLLAGRKQLWQLISWPLPMISMGAALVLYIAASKVGALHPYRFTLYGFSMITLFTFLLRLNSGHVRNASYQEQTDRMLLGRILFANRWMTWLVILVIALLSTWSKLGVVLVALRGLILRILQYMGGQFDAVPKAAPEQSDMLDWGDMGQDAGQPLWLRIITDALAGIVILAVAVIIVILLYKLIRRWLPSRLQQWIQRISQRIGLLRSIRQNSDNMESDLFVDEIERISPKPRKSRIKRREPEYNGNDPRRAYESMIRRAIQRGYAYRASRTPAENGARLVTGESYTELSPEKVERLIKNYNDARYGR</sequence>
<reference evidence="2 3" key="1">
    <citation type="journal article" date="2014" name="Genome Announc.">
        <title>Draft Genome Sequence of Paenibacillus pini JCM 16418T, Isolated from the Rhizosphere of Pine Tree.</title>
        <authorList>
            <person name="Yuki M."/>
            <person name="Oshima K."/>
            <person name="Suda W."/>
            <person name="Oshida Y."/>
            <person name="Kitamura K."/>
            <person name="Iida Y."/>
            <person name="Hattori M."/>
            <person name="Ohkuma M."/>
        </authorList>
    </citation>
    <scope>NUCLEOTIDE SEQUENCE [LARGE SCALE GENOMIC DNA]</scope>
    <source>
        <strain evidence="2 3">JCM 16418</strain>
    </source>
</reference>
<dbReference type="EMBL" id="BAVZ01000006">
    <property type="protein sequence ID" value="GAF08427.1"/>
    <property type="molecule type" value="Genomic_DNA"/>
</dbReference>
<dbReference type="RefSeq" id="WP_036648807.1">
    <property type="nucleotide sequence ID" value="NZ_BAVZ01000006.1"/>
</dbReference>
<feature type="transmembrane region" description="Helical" evidence="1">
    <location>
        <begin position="45"/>
        <end position="63"/>
    </location>
</feature>
<feature type="transmembrane region" description="Helical" evidence="1">
    <location>
        <begin position="75"/>
        <end position="106"/>
    </location>
</feature>
<accession>W7YIY3</accession>
<evidence type="ECO:0000313" key="2">
    <source>
        <dbReference type="EMBL" id="GAF08427.1"/>
    </source>
</evidence>
<evidence type="ECO:0008006" key="4">
    <source>
        <dbReference type="Google" id="ProtNLM"/>
    </source>
</evidence>
<feature type="transmembrane region" description="Helical" evidence="1">
    <location>
        <begin position="264"/>
        <end position="290"/>
    </location>
</feature>
<feature type="transmembrane region" description="Helical" evidence="1">
    <location>
        <begin position="20"/>
        <end position="39"/>
    </location>
</feature>
<dbReference type="AlphaFoldDB" id="W7YIY3"/>
<feature type="transmembrane region" description="Helical" evidence="1">
    <location>
        <begin position="152"/>
        <end position="171"/>
    </location>
</feature>
<keyword evidence="3" id="KW-1185">Reference proteome</keyword>
<keyword evidence="1" id="KW-0812">Transmembrane</keyword>
<evidence type="ECO:0000256" key="1">
    <source>
        <dbReference type="SAM" id="Phobius"/>
    </source>
</evidence>
<dbReference type="Proteomes" id="UP000019364">
    <property type="component" value="Unassembled WGS sequence"/>
</dbReference>
<evidence type="ECO:0000313" key="3">
    <source>
        <dbReference type="Proteomes" id="UP000019364"/>
    </source>
</evidence>
<dbReference type="STRING" id="1236976.JCM16418_2501"/>
<organism evidence="2 3">
    <name type="scientific">Paenibacillus pini JCM 16418</name>
    <dbReference type="NCBI Taxonomy" id="1236976"/>
    <lineage>
        <taxon>Bacteria</taxon>
        <taxon>Bacillati</taxon>
        <taxon>Bacillota</taxon>
        <taxon>Bacilli</taxon>
        <taxon>Bacillales</taxon>
        <taxon>Paenibacillaceae</taxon>
        <taxon>Paenibacillus</taxon>
    </lineage>
</organism>
<protein>
    <recommendedName>
        <fullName evidence="4">DUF4129 domain-containing protein</fullName>
    </recommendedName>
</protein>
<dbReference type="OrthoDB" id="2678254at2"/>
<keyword evidence="1" id="KW-0472">Membrane</keyword>
<proteinExistence type="predicted"/>
<comment type="caution">
    <text evidence="2">The sequence shown here is derived from an EMBL/GenBank/DDBJ whole genome shotgun (WGS) entry which is preliminary data.</text>
</comment>
<feature type="transmembrane region" description="Helical" evidence="1">
    <location>
        <begin position="118"/>
        <end position="140"/>
    </location>
</feature>
<name>W7YIY3_9BACL</name>
<gene>
    <name evidence="2" type="ORF">JCM16418_2501</name>
</gene>
<dbReference type="eggNOG" id="ENOG5033URC">
    <property type="taxonomic scope" value="Bacteria"/>
</dbReference>
<keyword evidence="1" id="KW-1133">Transmembrane helix</keyword>